<dbReference type="PANTHER" id="PTHR23268">
    <property type="entry name" value="T-CELL RECEPTOR BETA CHAIN"/>
    <property type="match status" value="1"/>
</dbReference>
<dbReference type="InterPro" id="IPR013106">
    <property type="entry name" value="Ig_V-set"/>
</dbReference>
<evidence type="ECO:0000259" key="4">
    <source>
        <dbReference type="PROSITE" id="PS50835"/>
    </source>
</evidence>
<organism evidence="5 6">
    <name type="scientific">Pleuronectes platessa</name>
    <name type="common">European plaice</name>
    <dbReference type="NCBI Taxonomy" id="8262"/>
    <lineage>
        <taxon>Eukaryota</taxon>
        <taxon>Metazoa</taxon>
        <taxon>Chordata</taxon>
        <taxon>Craniata</taxon>
        <taxon>Vertebrata</taxon>
        <taxon>Euteleostomi</taxon>
        <taxon>Actinopterygii</taxon>
        <taxon>Neopterygii</taxon>
        <taxon>Teleostei</taxon>
        <taxon>Neoteleostei</taxon>
        <taxon>Acanthomorphata</taxon>
        <taxon>Carangaria</taxon>
        <taxon>Pleuronectiformes</taxon>
        <taxon>Pleuronectoidei</taxon>
        <taxon>Pleuronectidae</taxon>
        <taxon>Pleuronectes</taxon>
    </lineage>
</organism>
<name>A0A9N7VHX3_PLEPL</name>
<evidence type="ECO:0000313" key="6">
    <source>
        <dbReference type="Proteomes" id="UP001153269"/>
    </source>
</evidence>
<gene>
    <name evidence="5" type="ORF">PLEPLA_LOCUS38008</name>
</gene>
<evidence type="ECO:0000256" key="3">
    <source>
        <dbReference type="SAM" id="SignalP"/>
    </source>
</evidence>
<comment type="caution">
    <text evidence="5">The sequence shown here is derived from an EMBL/GenBank/DDBJ whole genome shotgun (WGS) entry which is preliminary data.</text>
</comment>
<dbReference type="SUPFAM" id="SSF48726">
    <property type="entry name" value="Immunoglobulin"/>
    <property type="match status" value="1"/>
</dbReference>
<dbReference type="AlphaFoldDB" id="A0A9N7VHX3"/>
<dbReference type="InterPro" id="IPR036179">
    <property type="entry name" value="Ig-like_dom_sf"/>
</dbReference>
<sequence length="123" mass="13832">MPSPVQTLGLLFIGFYCQVSAVTFHQSPPSIVKENTVVQIDCSHNDNSLPFMFWYQQRQDRLSLTLIGYGYANSPQNYENQFKEQFKLSRKSSTTGSLVINTANLSHTAVYFCAASTHSDVVQ</sequence>
<dbReference type="Proteomes" id="UP001153269">
    <property type="component" value="Unassembled WGS sequence"/>
</dbReference>
<evidence type="ECO:0000256" key="1">
    <source>
        <dbReference type="ARBA" id="ARBA00022729"/>
    </source>
</evidence>
<evidence type="ECO:0000256" key="2">
    <source>
        <dbReference type="ARBA" id="ARBA00022859"/>
    </source>
</evidence>
<dbReference type="GO" id="GO:0002376">
    <property type="term" value="P:immune system process"/>
    <property type="evidence" value="ECO:0007669"/>
    <property type="project" value="UniProtKB-KW"/>
</dbReference>
<dbReference type="GO" id="GO:0007166">
    <property type="term" value="P:cell surface receptor signaling pathway"/>
    <property type="evidence" value="ECO:0007669"/>
    <property type="project" value="TreeGrafter"/>
</dbReference>
<dbReference type="SMART" id="SM00406">
    <property type="entry name" value="IGv"/>
    <property type="match status" value="1"/>
</dbReference>
<accession>A0A9N7VHX3</accession>
<protein>
    <recommendedName>
        <fullName evidence="4">Ig-like domain-containing protein</fullName>
    </recommendedName>
</protein>
<dbReference type="GO" id="GO:0005886">
    <property type="term" value="C:plasma membrane"/>
    <property type="evidence" value="ECO:0007669"/>
    <property type="project" value="TreeGrafter"/>
</dbReference>
<keyword evidence="1 3" id="KW-0732">Signal</keyword>
<dbReference type="Gene3D" id="2.60.40.10">
    <property type="entry name" value="Immunoglobulins"/>
    <property type="match status" value="1"/>
</dbReference>
<feature type="signal peptide" evidence="3">
    <location>
        <begin position="1"/>
        <end position="21"/>
    </location>
</feature>
<keyword evidence="6" id="KW-1185">Reference proteome</keyword>
<dbReference type="Pfam" id="PF07686">
    <property type="entry name" value="V-set"/>
    <property type="match status" value="1"/>
</dbReference>
<dbReference type="PROSITE" id="PS50835">
    <property type="entry name" value="IG_LIKE"/>
    <property type="match status" value="1"/>
</dbReference>
<dbReference type="InterPro" id="IPR007110">
    <property type="entry name" value="Ig-like_dom"/>
</dbReference>
<feature type="chain" id="PRO_5040215533" description="Ig-like domain-containing protein" evidence="3">
    <location>
        <begin position="22"/>
        <end position="123"/>
    </location>
</feature>
<evidence type="ECO:0000313" key="5">
    <source>
        <dbReference type="EMBL" id="CAB1450319.1"/>
    </source>
</evidence>
<dbReference type="InterPro" id="IPR050413">
    <property type="entry name" value="TCR_beta_variable"/>
</dbReference>
<dbReference type="EMBL" id="CADEAL010004048">
    <property type="protein sequence ID" value="CAB1450319.1"/>
    <property type="molecule type" value="Genomic_DNA"/>
</dbReference>
<dbReference type="PANTHER" id="PTHR23268:SF102">
    <property type="entry name" value="IMMUNOGLOBULIN V-SET DOMAIN-CONTAINING PROTEIN"/>
    <property type="match status" value="1"/>
</dbReference>
<feature type="domain" description="Ig-like" evidence="4">
    <location>
        <begin position="2"/>
        <end position="123"/>
    </location>
</feature>
<reference evidence="5" key="1">
    <citation type="submission" date="2020-03" db="EMBL/GenBank/DDBJ databases">
        <authorList>
            <person name="Weist P."/>
        </authorList>
    </citation>
    <scope>NUCLEOTIDE SEQUENCE</scope>
</reference>
<keyword evidence="2" id="KW-0391">Immunity</keyword>
<dbReference type="InterPro" id="IPR013783">
    <property type="entry name" value="Ig-like_fold"/>
</dbReference>
<proteinExistence type="predicted"/>